<name>A0AAE1D070_9GAST</name>
<evidence type="ECO:0000313" key="3">
    <source>
        <dbReference type="Proteomes" id="UP001283361"/>
    </source>
</evidence>
<sequence>MLGLRYTTVFQCRCIVGRQHRKLRVQTAFSGDQVTKHLEQMADTCSPRPELFPSALDEGDAVSNSRQTPGVLLTSKEQKKQS</sequence>
<comment type="caution">
    <text evidence="2">The sequence shown here is derived from an EMBL/GenBank/DDBJ whole genome shotgun (WGS) entry which is preliminary data.</text>
</comment>
<dbReference type="EMBL" id="JAWDGP010006021">
    <property type="protein sequence ID" value="KAK3748443.1"/>
    <property type="molecule type" value="Genomic_DNA"/>
</dbReference>
<gene>
    <name evidence="2" type="ORF">RRG08_063816</name>
</gene>
<keyword evidence="3" id="KW-1185">Reference proteome</keyword>
<protein>
    <submittedName>
        <fullName evidence="2">Uncharacterized protein</fullName>
    </submittedName>
</protein>
<evidence type="ECO:0000256" key="1">
    <source>
        <dbReference type="SAM" id="MobiDB-lite"/>
    </source>
</evidence>
<reference evidence="2" key="1">
    <citation type="journal article" date="2023" name="G3 (Bethesda)">
        <title>A reference genome for the long-term kleptoplast-retaining sea slug Elysia crispata morphotype clarki.</title>
        <authorList>
            <person name="Eastman K.E."/>
            <person name="Pendleton A.L."/>
            <person name="Shaikh M.A."/>
            <person name="Suttiyut T."/>
            <person name="Ogas R."/>
            <person name="Tomko P."/>
            <person name="Gavelis G."/>
            <person name="Widhalm J.R."/>
            <person name="Wisecaver J.H."/>
        </authorList>
    </citation>
    <scope>NUCLEOTIDE SEQUENCE</scope>
    <source>
        <strain evidence="2">ECLA1</strain>
    </source>
</reference>
<feature type="region of interest" description="Disordered" evidence="1">
    <location>
        <begin position="44"/>
        <end position="82"/>
    </location>
</feature>
<evidence type="ECO:0000313" key="2">
    <source>
        <dbReference type="EMBL" id="KAK3748443.1"/>
    </source>
</evidence>
<organism evidence="2 3">
    <name type="scientific">Elysia crispata</name>
    <name type="common">lettuce slug</name>
    <dbReference type="NCBI Taxonomy" id="231223"/>
    <lineage>
        <taxon>Eukaryota</taxon>
        <taxon>Metazoa</taxon>
        <taxon>Spiralia</taxon>
        <taxon>Lophotrochozoa</taxon>
        <taxon>Mollusca</taxon>
        <taxon>Gastropoda</taxon>
        <taxon>Heterobranchia</taxon>
        <taxon>Euthyneura</taxon>
        <taxon>Panpulmonata</taxon>
        <taxon>Sacoglossa</taxon>
        <taxon>Placobranchoidea</taxon>
        <taxon>Plakobranchidae</taxon>
        <taxon>Elysia</taxon>
    </lineage>
</organism>
<proteinExistence type="predicted"/>
<dbReference type="AlphaFoldDB" id="A0AAE1D070"/>
<accession>A0AAE1D070</accession>
<dbReference type="Proteomes" id="UP001283361">
    <property type="component" value="Unassembled WGS sequence"/>
</dbReference>